<evidence type="ECO:0000313" key="2">
    <source>
        <dbReference type="EMBL" id="GKT35950.1"/>
    </source>
</evidence>
<dbReference type="Proteomes" id="UP001057375">
    <property type="component" value="Unassembled WGS sequence"/>
</dbReference>
<evidence type="ECO:0000256" key="1">
    <source>
        <dbReference type="SAM" id="MobiDB-lite"/>
    </source>
</evidence>
<gene>
    <name evidence="2" type="ORF">ADUPG1_009005</name>
</gene>
<dbReference type="EMBL" id="BQXS01011101">
    <property type="protein sequence ID" value="GKT35950.1"/>
    <property type="molecule type" value="Genomic_DNA"/>
</dbReference>
<feature type="compositionally biased region" description="Low complexity" evidence="1">
    <location>
        <begin position="198"/>
        <end position="210"/>
    </location>
</feature>
<keyword evidence="3" id="KW-1185">Reference proteome</keyword>
<reference evidence="2" key="1">
    <citation type="submission" date="2022-03" db="EMBL/GenBank/DDBJ databases">
        <title>Draft genome sequence of Aduncisulcus paluster, a free-living microaerophilic Fornicata.</title>
        <authorList>
            <person name="Yuyama I."/>
            <person name="Kume K."/>
            <person name="Tamura T."/>
            <person name="Inagaki Y."/>
            <person name="Hashimoto T."/>
        </authorList>
    </citation>
    <scope>NUCLEOTIDE SEQUENCE</scope>
    <source>
        <strain evidence="2">NY0171</strain>
    </source>
</reference>
<feature type="compositionally biased region" description="Polar residues" evidence="1">
    <location>
        <begin position="225"/>
        <end position="239"/>
    </location>
</feature>
<feature type="region of interest" description="Disordered" evidence="1">
    <location>
        <begin position="174"/>
        <end position="239"/>
    </location>
</feature>
<feature type="compositionally biased region" description="Polar residues" evidence="1">
    <location>
        <begin position="186"/>
        <end position="197"/>
    </location>
</feature>
<proteinExistence type="predicted"/>
<evidence type="ECO:0000313" key="3">
    <source>
        <dbReference type="Proteomes" id="UP001057375"/>
    </source>
</evidence>
<organism evidence="2 3">
    <name type="scientific">Aduncisulcus paluster</name>
    <dbReference type="NCBI Taxonomy" id="2918883"/>
    <lineage>
        <taxon>Eukaryota</taxon>
        <taxon>Metamonada</taxon>
        <taxon>Carpediemonas-like organisms</taxon>
        <taxon>Aduncisulcus</taxon>
    </lineage>
</organism>
<name>A0ABQ5KY11_9EUKA</name>
<protein>
    <submittedName>
        <fullName evidence="2">Uncharacterized protein</fullName>
    </submittedName>
</protein>
<comment type="caution">
    <text evidence="2">The sequence shown here is derived from an EMBL/GenBank/DDBJ whole genome shotgun (WGS) entry which is preliminary data.</text>
</comment>
<accession>A0ABQ5KY11</accession>
<sequence>MSNPSFLPTPYQPLDSSEILREVPEPIVKKDLHKTAKYIREGCRKDRKAVEQKLVEIQAALEWARPISQQSLTMSRFLDIRSVIKEREEDIFHNLVKVVVEKVFSNRDCKKRIMEASEIKYSLYSHILKEEAERYVLKTLPFLEFDSTDIKKMEISSVISYCRQTKKITNALRHAKQNESKKRRSSAQLTRTQSDEITTTNSSTTRTTSSAVESHCEREEESVSEGDNSSGTSEDSLVL</sequence>